<dbReference type="OrthoDB" id="9810297at2"/>
<comment type="caution">
    <text evidence="7">The sequence shown here is derived from an EMBL/GenBank/DDBJ whole genome shotgun (WGS) entry which is preliminary data.</text>
</comment>
<dbReference type="Pfam" id="PF01029">
    <property type="entry name" value="NusB"/>
    <property type="match status" value="1"/>
</dbReference>
<keyword evidence="4 5" id="KW-0694">RNA-binding</keyword>
<dbReference type="InterPro" id="IPR029063">
    <property type="entry name" value="SAM-dependent_MTases_sf"/>
</dbReference>
<dbReference type="GO" id="GO:0001510">
    <property type="term" value="P:RNA methylation"/>
    <property type="evidence" value="ECO:0007669"/>
    <property type="project" value="InterPro"/>
</dbReference>
<dbReference type="SUPFAM" id="SSF53335">
    <property type="entry name" value="S-adenosyl-L-methionine-dependent methyltransferases"/>
    <property type="match status" value="1"/>
</dbReference>
<dbReference type="FunFam" id="3.40.50.150:FF:000257">
    <property type="entry name" value="16S rRNA methyltransferase"/>
    <property type="match status" value="1"/>
</dbReference>
<dbReference type="STRING" id="108015.GA0061099_1002339"/>
<dbReference type="InterPro" id="IPR049560">
    <property type="entry name" value="MeTrfase_RsmB-F_NOP2_cat"/>
</dbReference>
<evidence type="ECO:0000256" key="4">
    <source>
        <dbReference type="ARBA" id="ARBA00022884"/>
    </source>
</evidence>
<dbReference type="Proteomes" id="UP000051380">
    <property type="component" value="Unassembled WGS sequence"/>
</dbReference>
<dbReference type="RefSeq" id="WP_057025811.1">
    <property type="nucleotide sequence ID" value="NZ_LJYF01000002.1"/>
</dbReference>
<dbReference type="GO" id="GO:0003723">
    <property type="term" value="F:RNA binding"/>
    <property type="evidence" value="ECO:0007669"/>
    <property type="project" value="UniProtKB-UniRule"/>
</dbReference>
<dbReference type="AlphaFoldDB" id="A0A0R3CYM1"/>
<evidence type="ECO:0000256" key="5">
    <source>
        <dbReference type="PROSITE-ProRule" id="PRU01023"/>
    </source>
</evidence>
<dbReference type="Gene3D" id="1.10.940.10">
    <property type="entry name" value="NusB-like"/>
    <property type="match status" value="1"/>
</dbReference>
<feature type="active site" description="Nucleophile" evidence="5">
    <location>
        <position position="376"/>
    </location>
</feature>
<name>A0A0R3CYM1_9BRAD</name>
<dbReference type="InterPro" id="IPR001678">
    <property type="entry name" value="MeTrfase_RsmB-F_NOP2_dom"/>
</dbReference>
<dbReference type="GO" id="GO:0008173">
    <property type="term" value="F:RNA methyltransferase activity"/>
    <property type="evidence" value="ECO:0007669"/>
    <property type="project" value="InterPro"/>
</dbReference>
<dbReference type="PROSITE" id="PS51686">
    <property type="entry name" value="SAM_MT_RSMB_NOP"/>
    <property type="match status" value="1"/>
</dbReference>
<organism evidence="7 8">
    <name type="scientific">Bradyrhizobium yuanmingense</name>
    <dbReference type="NCBI Taxonomy" id="108015"/>
    <lineage>
        <taxon>Bacteria</taxon>
        <taxon>Pseudomonadati</taxon>
        <taxon>Pseudomonadota</taxon>
        <taxon>Alphaproteobacteria</taxon>
        <taxon>Hyphomicrobiales</taxon>
        <taxon>Nitrobacteraceae</taxon>
        <taxon>Bradyrhizobium</taxon>
    </lineage>
</organism>
<feature type="binding site" evidence="5">
    <location>
        <position position="280"/>
    </location>
    <ligand>
        <name>S-adenosyl-L-methionine</name>
        <dbReference type="ChEBI" id="CHEBI:59789"/>
    </ligand>
</feature>
<dbReference type="GO" id="GO:0006355">
    <property type="term" value="P:regulation of DNA-templated transcription"/>
    <property type="evidence" value="ECO:0007669"/>
    <property type="project" value="InterPro"/>
</dbReference>
<feature type="binding site" evidence="5">
    <location>
        <position position="306"/>
    </location>
    <ligand>
        <name>S-adenosyl-L-methionine</name>
        <dbReference type="ChEBI" id="CHEBI:59789"/>
    </ligand>
</feature>
<dbReference type="SUPFAM" id="SSF48013">
    <property type="entry name" value="NusB-like"/>
    <property type="match status" value="1"/>
</dbReference>
<dbReference type="PANTHER" id="PTHR22807">
    <property type="entry name" value="NOP2 YEAST -RELATED NOL1/NOP2/FMU SUN DOMAIN-CONTAINING"/>
    <property type="match status" value="1"/>
</dbReference>
<dbReference type="InterPro" id="IPR035926">
    <property type="entry name" value="NusB-like_sf"/>
</dbReference>
<dbReference type="Pfam" id="PF01189">
    <property type="entry name" value="Methyltr_RsmB-F"/>
    <property type="match status" value="1"/>
</dbReference>
<dbReference type="PRINTS" id="PR02008">
    <property type="entry name" value="RCMTFAMILY"/>
</dbReference>
<keyword evidence="3 5" id="KW-0949">S-adenosyl-L-methionine</keyword>
<keyword evidence="2 5" id="KW-0808">Transferase</keyword>
<feature type="binding site" evidence="5">
    <location>
        <begin position="259"/>
        <end position="265"/>
    </location>
    <ligand>
        <name>S-adenosyl-L-methionine</name>
        <dbReference type="ChEBI" id="CHEBI:59789"/>
    </ligand>
</feature>
<keyword evidence="1 5" id="KW-0489">Methyltransferase</keyword>
<sequence length="448" mass="47694">MPSQRFVPPSEVPGLAARRIAADIVDGVLHKHRTLDDQLDGGGAHPGLKTLADRDRALMRRLVATVLRRLGTLGHVLSRLLDKGVPSDAPRAQSALLIGAAQILWMDVPDHAAVDLSVRLVQSDRRAARYAGLVNAVLRRCAREGKALVEEVATQSLDLPPWLLARWSAHYGEATARDMALALGHEPSLDLTVKSDPAQWASRLHGETLPTGTVRMLLHGSVTMLPGFAEGQWWVQDAAAALPARLFGDVKGKSIADLCAAPGGKTAQLALSGAHVTAIDRSPARVARLRENLARLSLQAETVVADAVEWTGPPEAFDGVLIDAPCTSTGTIRRHPDVAWLRQDADIAPLAALQQRLLRKSVSLLKPGGTLVYCTCSLEPEEGEQAVAALLGAEPALRRAPIAASEVAGLDEILNADGDLRTLPCHLPNADARLGGLDGFFAARLVKS</sequence>
<evidence type="ECO:0000256" key="2">
    <source>
        <dbReference type="ARBA" id="ARBA00022679"/>
    </source>
</evidence>
<dbReference type="Gene3D" id="3.40.50.150">
    <property type="entry name" value="Vaccinia Virus protein VP39"/>
    <property type="match status" value="1"/>
</dbReference>
<evidence type="ECO:0000313" key="8">
    <source>
        <dbReference type="Proteomes" id="UP000051380"/>
    </source>
</evidence>
<evidence type="ECO:0000256" key="1">
    <source>
        <dbReference type="ARBA" id="ARBA00022603"/>
    </source>
</evidence>
<comment type="similarity">
    <text evidence="5">Belongs to the class I-like SAM-binding methyltransferase superfamily. RsmB/NOP family.</text>
</comment>
<reference evidence="7 8" key="1">
    <citation type="submission" date="2015-09" db="EMBL/GenBank/DDBJ databases">
        <title>Draft Genome Sequence of the Strain BR 3267 (Bradyrhizobium yuanmingense) recommended as inoculant for cowpea in Brazil.</title>
        <authorList>
            <person name="Simoes-Araujo J.L."/>
            <person name="Zilli J.E."/>
        </authorList>
    </citation>
    <scope>NUCLEOTIDE SEQUENCE [LARGE SCALE GENOMIC DNA]</scope>
    <source>
        <strain evidence="7 8">BR3267</strain>
    </source>
</reference>
<feature type="binding site" evidence="5">
    <location>
        <position position="323"/>
    </location>
    <ligand>
        <name>S-adenosyl-L-methionine</name>
        <dbReference type="ChEBI" id="CHEBI:59789"/>
    </ligand>
</feature>
<dbReference type="InterPro" id="IPR006027">
    <property type="entry name" value="NusB_RsmB_TIM44"/>
</dbReference>
<evidence type="ECO:0000256" key="3">
    <source>
        <dbReference type="ARBA" id="ARBA00022691"/>
    </source>
</evidence>
<evidence type="ECO:0000259" key="6">
    <source>
        <dbReference type="PROSITE" id="PS51686"/>
    </source>
</evidence>
<dbReference type="InterPro" id="IPR023267">
    <property type="entry name" value="RCMT"/>
</dbReference>
<evidence type="ECO:0000313" key="7">
    <source>
        <dbReference type="EMBL" id="KRQ02617.1"/>
    </source>
</evidence>
<dbReference type="EMBL" id="LJYF01000002">
    <property type="protein sequence ID" value="KRQ02617.1"/>
    <property type="molecule type" value="Genomic_DNA"/>
</dbReference>
<accession>A0A0R3CYM1</accession>
<dbReference type="PANTHER" id="PTHR22807:SF61">
    <property type="entry name" value="NOL1_NOP2_SUN FAMILY PROTEIN _ ANTITERMINATION NUSB DOMAIN-CONTAINING PROTEIN"/>
    <property type="match status" value="1"/>
</dbReference>
<protein>
    <submittedName>
        <fullName evidence="7">MFS transporter</fullName>
    </submittedName>
</protein>
<dbReference type="CDD" id="cd02440">
    <property type="entry name" value="AdoMet_MTases"/>
    <property type="match status" value="1"/>
</dbReference>
<gene>
    <name evidence="7" type="ORF">AOQ72_05880</name>
</gene>
<feature type="domain" description="SAM-dependent MTase RsmB/NOP-type" evidence="6">
    <location>
        <begin position="164"/>
        <end position="448"/>
    </location>
</feature>
<proteinExistence type="inferred from homology"/>